<sequence length="136" mass="15332">MPGLSRFLSAQQDTYETARAEIIAGRKRSHWMWFIYPQLRGLGRSETGRFYGIEDRDEAVDYFAHPMLGPRLVEMATVILPHEGTPAATIFGQVDALKLRSSMTLFDALPGTPEVFGEVLEAFYDGDRCDRTLAML</sequence>
<accession>A0A5C5GI67</accession>
<dbReference type="Gene3D" id="1.25.40.380">
    <property type="entry name" value="Protein of unknown function DUF1810"/>
    <property type="match status" value="1"/>
</dbReference>
<keyword evidence="2" id="KW-1185">Reference proteome</keyword>
<dbReference type="EMBL" id="VFFF01000001">
    <property type="protein sequence ID" value="TNY33827.1"/>
    <property type="molecule type" value="Genomic_DNA"/>
</dbReference>
<evidence type="ECO:0000313" key="2">
    <source>
        <dbReference type="Proteomes" id="UP000314011"/>
    </source>
</evidence>
<dbReference type="Proteomes" id="UP000314011">
    <property type="component" value="Unassembled WGS sequence"/>
</dbReference>
<reference evidence="1 2" key="1">
    <citation type="submission" date="2019-06" db="EMBL/GenBank/DDBJ databases">
        <title>Genome of new Rhodobacteraceae sp. SM1903.</title>
        <authorList>
            <person name="Ren X."/>
        </authorList>
    </citation>
    <scope>NUCLEOTIDE SEQUENCE [LARGE SCALE GENOMIC DNA]</scope>
    <source>
        <strain evidence="1 2">SM1903</strain>
    </source>
</reference>
<dbReference type="Pfam" id="PF08837">
    <property type="entry name" value="DUF1810"/>
    <property type="match status" value="1"/>
</dbReference>
<comment type="caution">
    <text evidence="1">The sequence shown here is derived from an EMBL/GenBank/DDBJ whole genome shotgun (WGS) entry which is preliminary data.</text>
</comment>
<protein>
    <submittedName>
        <fullName evidence="1">DUF1810 domain-containing protein</fullName>
    </submittedName>
</protein>
<dbReference type="InterPro" id="IPR036287">
    <property type="entry name" value="Rv1873-like_sf"/>
</dbReference>
<dbReference type="OrthoDB" id="9801870at2"/>
<dbReference type="RefSeq" id="WP_140194590.1">
    <property type="nucleotide sequence ID" value="NZ_CP065915.1"/>
</dbReference>
<gene>
    <name evidence="1" type="ORF">FHY64_11365</name>
</gene>
<dbReference type="PIRSF" id="PIRSF008546">
    <property type="entry name" value="UCP008546"/>
    <property type="match status" value="1"/>
</dbReference>
<name>A0A5C5GI67_9RHOB</name>
<dbReference type="InterPro" id="IPR014937">
    <property type="entry name" value="DUF1810"/>
</dbReference>
<dbReference type="AlphaFoldDB" id="A0A5C5GI67"/>
<evidence type="ECO:0000313" key="1">
    <source>
        <dbReference type="EMBL" id="TNY33827.1"/>
    </source>
</evidence>
<organism evidence="1 2">
    <name type="scientific">Pelagovum pacificum</name>
    <dbReference type="NCBI Taxonomy" id="2588711"/>
    <lineage>
        <taxon>Bacteria</taxon>
        <taxon>Pseudomonadati</taxon>
        <taxon>Pseudomonadota</taxon>
        <taxon>Alphaproteobacteria</taxon>
        <taxon>Rhodobacterales</taxon>
        <taxon>Paracoccaceae</taxon>
        <taxon>Pelagovum</taxon>
    </lineage>
</organism>
<dbReference type="SUPFAM" id="SSF140736">
    <property type="entry name" value="Rv1873-like"/>
    <property type="match status" value="1"/>
</dbReference>
<proteinExistence type="predicted"/>